<keyword evidence="2" id="KW-1003">Cell membrane</keyword>
<keyword evidence="4 6" id="KW-1133">Transmembrane helix</keyword>
<dbReference type="Proteomes" id="UP000051861">
    <property type="component" value="Unassembled WGS sequence"/>
</dbReference>
<evidence type="ECO:0000256" key="4">
    <source>
        <dbReference type="ARBA" id="ARBA00022989"/>
    </source>
</evidence>
<feature type="transmembrane region" description="Helical" evidence="6">
    <location>
        <begin position="293"/>
        <end position="310"/>
    </location>
</feature>
<keyword evidence="5 6" id="KW-0472">Membrane</keyword>
<sequence length="339" mass="37524">MTFSEVSKIILEEKAIETEAKNQPQKSLVRSFLVTAIKFVLAATVIYFAGRQLVSNWTEVSGYQWTINPLLIILSVVFHLITFAVLSKMWCLLITAFGFDVPLKYGFKVAYIANLGRYIPGKIWQVFGMVYLLKKININKEVAFASWGIATLFGLPPAFLAGFITICFYPEMLSNALSGNLGIGPFVAVAVTFAASFVLVFAPDKAMALFNWILKTLRRPPVQFKLKKKVALQVYLGYFIGWICYGISFYTFMNAIMVKPDIPVIAGIGSFVLAYIIGYLTFFSPGGLGARELVLTTVLSPFLGSVAVGLAVAARVWNLISEFIATVIALLIKLEKKKE</sequence>
<reference evidence="7 8" key="1">
    <citation type="journal article" date="2015" name="Microbiome">
        <title>Genomic resolution of linkages in carbon, nitrogen, and sulfur cycling among widespread estuary sediment bacteria.</title>
        <authorList>
            <person name="Baker B.J."/>
            <person name="Lazar C.S."/>
            <person name="Teske A.P."/>
            <person name="Dick G.J."/>
        </authorList>
    </citation>
    <scope>NUCLEOTIDE SEQUENCE [LARGE SCALE GENOMIC DNA]</scope>
    <source>
        <strain evidence="7">DG_54_3</strain>
    </source>
</reference>
<feature type="transmembrane region" description="Helical" evidence="6">
    <location>
        <begin position="262"/>
        <end position="281"/>
    </location>
</feature>
<organism evidence="7 8">
    <name type="scientific">candidate division WOR-1 bacterium DG_54_3</name>
    <dbReference type="NCBI Taxonomy" id="1703775"/>
    <lineage>
        <taxon>Bacteria</taxon>
        <taxon>Bacillati</taxon>
        <taxon>Saganbacteria</taxon>
    </lineage>
</organism>
<evidence type="ECO:0000313" key="8">
    <source>
        <dbReference type="Proteomes" id="UP000051861"/>
    </source>
</evidence>
<dbReference type="GO" id="GO:0005886">
    <property type="term" value="C:plasma membrane"/>
    <property type="evidence" value="ECO:0007669"/>
    <property type="project" value="UniProtKB-SubCell"/>
</dbReference>
<feature type="transmembrane region" description="Helical" evidence="6">
    <location>
        <begin position="186"/>
        <end position="214"/>
    </location>
</feature>
<dbReference type="Pfam" id="PF03706">
    <property type="entry name" value="LPG_synthase_TM"/>
    <property type="match status" value="1"/>
</dbReference>
<evidence type="ECO:0000256" key="2">
    <source>
        <dbReference type="ARBA" id="ARBA00022475"/>
    </source>
</evidence>
<feature type="transmembrane region" description="Helical" evidence="6">
    <location>
        <begin position="70"/>
        <end position="99"/>
    </location>
</feature>
<evidence type="ECO:0000256" key="6">
    <source>
        <dbReference type="SAM" id="Phobius"/>
    </source>
</evidence>
<feature type="transmembrane region" description="Helical" evidence="6">
    <location>
        <begin position="235"/>
        <end position="256"/>
    </location>
</feature>
<dbReference type="PANTHER" id="PTHR39087">
    <property type="entry name" value="UPF0104 MEMBRANE PROTEIN MJ1595"/>
    <property type="match status" value="1"/>
</dbReference>
<dbReference type="PANTHER" id="PTHR39087:SF2">
    <property type="entry name" value="UPF0104 MEMBRANE PROTEIN MJ1595"/>
    <property type="match status" value="1"/>
</dbReference>
<accession>A0A0S7Y5X2</accession>
<comment type="subcellular location">
    <subcellularLocation>
        <location evidence="1">Cell membrane</location>
        <topology evidence="1">Multi-pass membrane protein</topology>
    </subcellularLocation>
</comment>
<comment type="caution">
    <text evidence="7">The sequence shown here is derived from an EMBL/GenBank/DDBJ whole genome shotgun (WGS) entry which is preliminary data.</text>
</comment>
<dbReference type="InterPro" id="IPR022791">
    <property type="entry name" value="L-PG_synthase/AglD"/>
</dbReference>
<feature type="transmembrane region" description="Helical" evidence="6">
    <location>
        <begin position="142"/>
        <end position="166"/>
    </location>
</feature>
<gene>
    <name evidence="7" type="ORF">AMJ44_00720</name>
</gene>
<dbReference type="EMBL" id="LIZX01000006">
    <property type="protein sequence ID" value="KPJ70126.1"/>
    <property type="molecule type" value="Genomic_DNA"/>
</dbReference>
<protein>
    <recommendedName>
        <fullName evidence="9">Lysylphosphatidylglycerol synthetase</fullName>
    </recommendedName>
</protein>
<dbReference type="AlphaFoldDB" id="A0A0S7Y5X2"/>
<evidence type="ECO:0000256" key="5">
    <source>
        <dbReference type="ARBA" id="ARBA00023136"/>
    </source>
</evidence>
<evidence type="ECO:0008006" key="9">
    <source>
        <dbReference type="Google" id="ProtNLM"/>
    </source>
</evidence>
<feature type="transmembrane region" description="Helical" evidence="6">
    <location>
        <begin position="31"/>
        <end position="50"/>
    </location>
</feature>
<evidence type="ECO:0000256" key="3">
    <source>
        <dbReference type="ARBA" id="ARBA00022692"/>
    </source>
</evidence>
<name>A0A0S7Y5X2_UNCSA</name>
<evidence type="ECO:0000313" key="7">
    <source>
        <dbReference type="EMBL" id="KPJ70126.1"/>
    </source>
</evidence>
<proteinExistence type="predicted"/>
<keyword evidence="3 6" id="KW-0812">Transmembrane</keyword>
<evidence type="ECO:0000256" key="1">
    <source>
        <dbReference type="ARBA" id="ARBA00004651"/>
    </source>
</evidence>